<sequence length="359" mass="39938">MNMKRIKRLIITTFMILAIVAPAVMVLEGTSITTYAKSAKLSKKKATLKVGNSMTLKLRNCKHKIKWTSSNSKIVKVNARGKIFAKGAGTAKIKAKVGKSNYTCKVKVNFKDISLTTGQKSKLKVNGINASKVAWSSSNKSIVTVRNGKITAKAVGTSIITAKVGKNKYKAKINVRKKQPEWKSNFTLDEVVDTPDGLLIKATSLKAIKNVMAKVDYYNSNGKLVSYNCNDQVFCVASGETFYLTIPHPIGESYSSWKINFIIYNLPGEYKSQKSSLSLFNQWKKDNYEGVSVRNSSNNKITFDLITIYKYKGKIVGFYKDIMRDIEAKSVKSYDHLISTKGSVFDETEFVITDTALSD</sequence>
<dbReference type="SUPFAM" id="SSF49373">
    <property type="entry name" value="Invasin/intimin cell-adhesion fragments"/>
    <property type="match status" value="2"/>
</dbReference>
<proteinExistence type="predicted"/>
<gene>
    <name evidence="2" type="ORF">DWV06_03570</name>
</gene>
<accession>A0A371AY93</accession>
<reference evidence="2 3" key="1">
    <citation type="submission" date="2018-07" db="EMBL/GenBank/DDBJ databases">
        <title>Anaerosacharophilus polymeroproducens gen. nov. sp. nov., an anaerobic bacterium isolated from salt field.</title>
        <authorList>
            <person name="Kim W."/>
            <person name="Yang S.-H."/>
            <person name="Oh J."/>
            <person name="Lee J.-H."/>
            <person name="Kwon K.K."/>
        </authorList>
    </citation>
    <scope>NUCLEOTIDE SEQUENCE [LARGE SCALE GENOMIC DNA]</scope>
    <source>
        <strain evidence="2 3">MCWD5</strain>
    </source>
</reference>
<evidence type="ECO:0000313" key="3">
    <source>
        <dbReference type="Proteomes" id="UP000255036"/>
    </source>
</evidence>
<evidence type="ECO:0000259" key="1">
    <source>
        <dbReference type="SMART" id="SM00635"/>
    </source>
</evidence>
<dbReference type="InterPro" id="IPR008964">
    <property type="entry name" value="Invasin/intimin_cell_adhesion"/>
</dbReference>
<organism evidence="2 3">
    <name type="scientific">Anaerosacchariphilus polymeriproducens</name>
    <dbReference type="NCBI Taxonomy" id="1812858"/>
    <lineage>
        <taxon>Bacteria</taxon>
        <taxon>Bacillati</taxon>
        <taxon>Bacillota</taxon>
        <taxon>Clostridia</taxon>
        <taxon>Lachnospirales</taxon>
        <taxon>Lachnospiraceae</taxon>
        <taxon>Anaerosacchariphilus</taxon>
    </lineage>
</organism>
<protein>
    <recommendedName>
        <fullName evidence="1">BIG2 domain-containing protein</fullName>
    </recommendedName>
</protein>
<feature type="domain" description="BIG2" evidence="1">
    <location>
        <begin position="35"/>
        <end position="107"/>
    </location>
</feature>
<dbReference type="Proteomes" id="UP000255036">
    <property type="component" value="Unassembled WGS sequence"/>
</dbReference>
<feature type="domain" description="BIG2" evidence="1">
    <location>
        <begin position="108"/>
        <end position="174"/>
    </location>
</feature>
<dbReference type="Pfam" id="PF02368">
    <property type="entry name" value="Big_2"/>
    <property type="match status" value="1"/>
</dbReference>
<dbReference type="Gene3D" id="2.60.40.1080">
    <property type="match status" value="2"/>
</dbReference>
<comment type="caution">
    <text evidence="2">The sequence shown here is derived from an EMBL/GenBank/DDBJ whole genome shotgun (WGS) entry which is preliminary data.</text>
</comment>
<dbReference type="InterPro" id="IPR003343">
    <property type="entry name" value="Big_2"/>
</dbReference>
<dbReference type="SMART" id="SM00635">
    <property type="entry name" value="BID_2"/>
    <property type="match status" value="2"/>
</dbReference>
<dbReference type="AlphaFoldDB" id="A0A371AY93"/>
<evidence type="ECO:0000313" key="2">
    <source>
        <dbReference type="EMBL" id="RDU24554.1"/>
    </source>
</evidence>
<dbReference type="EMBL" id="QRCT01000012">
    <property type="protein sequence ID" value="RDU24554.1"/>
    <property type="molecule type" value="Genomic_DNA"/>
</dbReference>
<name>A0A371AY93_9FIRM</name>
<keyword evidence="3" id="KW-1185">Reference proteome</keyword>